<proteinExistence type="predicted"/>
<sequence length="332" mass="37642">MVCTSFRGMVDTHEHVIASRILRHCGRNMELLSELFPSPKSRNPGHEGQRRPTLQYIHSLEKRDRTCSELAHHLSRRAVAPIYERHEKSLAAPMNLTRREKKEMEAHKERAIRGIQRKLAKQLYYVEQFLLNTRLHFSAALTSLAVEDAAGAPPTVDLLMEVYHGVQDGIIKAMPDNVLMSTHHAFHFLVNSIRLAMSPDPPHNMGDDTVLIMLRCASPLQRCNEFLAADVPSAPSKLRRQFMADMVGEKEQVEMLTNVVFGASDRKAGKRRGSGLAKDLGWELKIREIWFDVARNELRRRSLERHRADGLFLFPEVQGEVMVGCPGCVVPG</sequence>
<accession>A0A5J5F7N8</accession>
<dbReference type="Proteomes" id="UP000326924">
    <property type="component" value="Unassembled WGS sequence"/>
</dbReference>
<dbReference type="InParanoid" id="A0A5J5F7N8"/>
<name>A0A5J5F7N8_9PEZI</name>
<protein>
    <submittedName>
        <fullName evidence="1">Uncharacterized protein</fullName>
    </submittedName>
</protein>
<evidence type="ECO:0000313" key="2">
    <source>
        <dbReference type="Proteomes" id="UP000326924"/>
    </source>
</evidence>
<evidence type="ECO:0000313" key="1">
    <source>
        <dbReference type="EMBL" id="KAA8912761.1"/>
    </source>
</evidence>
<dbReference type="AlphaFoldDB" id="A0A5J5F7N8"/>
<reference evidence="1 2" key="1">
    <citation type="submission" date="2019-09" db="EMBL/GenBank/DDBJ databases">
        <title>Draft genome of the ectomycorrhizal ascomycete Sphaerosporella brunnea.</title>
        <authorList>
            <consortium name="DOE Joint Genome Institute"/>
            <person name="Benucci G.M."/>
            <person name="Marozzi G."/>
            <person name="Antonielli L."/>
            <person name="Sanchez S."/>
            <person name="Marco P."/>
            <person name="Wang X."/>
            <person name="Falini L.B."/>
            <person name="Barry K."/>
            <person name="Haridas S."/>
            <person name="Lipzen A."/>
            <person name="Labutti K."/>
            <person name="Grigoriev I.V."/>
            <person name="Murat C."/>
            <person name="Martin F."/>
            <person name="Albertini E."/>
            <person name="Donnini D."/>
            <person name="Bonito G."/>
        </authorList>
    </citation>
    <scope>NUCLEOTIDE SEQUENCE [LARGE SCALE GENOMIC DNA]</scope>
    <source>
        <strain evidence="1 2">Sb_GMNB300</strain>
    </source>
</reference>
<gene>
    <name evidence="1" type="ORF">FN846DRAFT_932653</name>
</gene>
<dbReference type="EMBL" id="VXIS01000020">
    <property type="protein sequence ID" value="KAA8912761.1"/>
    <property type="molecule type" value="Genomic_DNA"/>
</dbReference>
<keyword evidence="2" id="KW-1185">Reference proteome</keyword>
<dbReference type="OrthoDB" id="8864979at2759"/>
<organism evidence="1 2">
    <name type="scientific">Sphaerosporella brunnea</name>
    <dbReference type="NCBI Taxonomy" id="1250544"/>
    <lineage>
        <taxon>Eukaryota</taxon>
        <taxon>Fungi</taxon>
        <taxon>Dikarya</taxon>
        <taxon>Ascomycota</taxon>
        <taxon>Pezizomycotina</taxon>
        <taxon>Pezizomycetes</taxon>
        <taxon>Pezizales</taxon>
        <taxon>Pyronemataceae</taxon>
        <taxon>Sphaerosporella</taxon>
    </lineage>
</organism>
<comment type="caution">
    <text evidence="1">The sequence shown here is derived from an EMBL/GenBank/DDBJ whole genome shotgun (WGS) entry which is preliminary data.</text>
</comment>